<gene>
    <name evidence="4" type="ORF">BDY21DRAFT_355400</name>
</gene>
<feature type="compositionally biased region" description="Basic and acidic residues" evidence="1">
    <location>
        <begin position="189"/>
        <end position="223"/>
    </location>
</feature>
<dbReference type="Gene3D" id="3.15.10.10">
    <property type="entry name" value="Bactericidal permeability-increasing protein, domain 1"/>
    <property type="match status" value="1"/>
</dbReference>
<dbReference type="Proteomes" id="UP000799766">
    <property type="component" value="Unassembled WGS sequence"/>
</dbReference>
<protein>
    <submittedName>
        <fullName evidence="4">Uncharacterized protein</fullName>
    </submittedName>
</protein>
<feature type="region of interest" description="Disordered" evidence="1">
    <location>
        <begin position="167"/>
        <end position="243"/>
    </location>
</feature>
<dbReference type="InterPro" id="IPR045967">
    <property type="entry name" value="HAM1-like_N"/>
</dbReference>
<dbReference type="AlphaFoldDB" id="A0A6A6NPD0"/>
<accession>A0A6A6NPD0</accession>
<proteinExistence type="predicted"/>
<sequence>MTSAVNRPMDVKMKEKDINNKLQFFGIYSAFARGKVPSNKQIDVAMNSFLESKALASPSKKLSPEGQKLVGEVRDVVEQAKLLLLTKNEGNLLQDFIWQTQQLSGTAGEAQKPGAPVDKETAQQHGNEALEGLRTLGTLLITNGQFRKLLNDATIIMRDMIGDAATSTAKRAKPSEDQLNQLDQPAEDNTWHDVPDVKAMRENAKERYNQNKPFAKDSAKKATENASATANPEGNADPAATADAAANEQPVNANGGLKAGADTLKAQAAENTSDETKEKAKTWKTQSKEYFSGKMPQERREQTIWRLKKMVVEIQGHQDYLRAIETLLRLAETYGGHGRTVAKDSQGKVKGAHSDDSLQIAEADLKTLIERFANGTSLDDLFDSINAIYRDAEKDPELRQWFKDVDGYVRKCLKEQGFIMEDAAKDDWNGLYDRGRSLLRERYRTHTDRVVDEFKFIGKQFDEDPQNKAFSQSLQKLVMDLGNDENGKPVFKKHLVKDLTDVIIPAVFEHTRYVPVPRIEISDPMVDCVIENLVVESDNLAPNAVEFSSDNYWRWGRKKIANKNKNKVMLSSSGTQMDLKDVSYYVKKKQGFPSITDTGVMDVFMGGQGFSFKIEMENSDKKDKTHFFKVNKVDVDIKDFKIKVKQSKHKLLFSLFKPVAMKALKPAVQKALEKQIKDSAIKLDALLFSVHQEAEKAKEDAKRDPSVENVQNIYQRYLTAVKNQLAKGETKAQEATQDKKVNMAVTQHEAIFKDISLPGGVSSKATEFRDLAAKGDKWESPVFSIGSAKETQNLPKAPSVARKPHGSSSASGNALSPEPSSTKGFGNEVDKAFGTSNGTATATADNSGSANAGA</sequence>
<feature type="compositionally biased region" description="Polar residues" evidence="1">
    <location>
        <begin position="834"/>
        <end position="854"/>
    </location>
</feature>
<reference evidence="4" key="1">
    <citation type="journal article" date="2020" name="Stud. Mycol.">
        <title>101 Dothideomycetes genomes: a test case for predicting lifestyles and emergence of pathogens.</title>
        <authorList>
            <person name="Haridas S."/>
            <person name="Albert R."/>
            <person name="Binder M."/>
            <person name="Bloem J."/>
            <person name="Labutti K."/>
            <person name="Salamov A."/>
            <person name="Andreopoulos B."/>
            <person name="Baker S."/>
            <person name="Barry K."/>
            <person name="Bills G."/>
            <person name="Bluhm B."/>
            <person name="Cannon C."/>
            <person name="Castanera R."/>
            <person name="Culley D."/>
            <person name="Daum C."/>
            <person name="Ezra D."/>
            <person name="Gonzalez J."/>
            <person name="Henrissat B."/>
            <person name="Kuo A."/>
            <person name="Liang C."/>
            <person name="Lipzen A."/>
            <person name="Lutzoni F."/>
            <person name="Magnuson J."/>
            <person name="Mondo S."/>
            <person name="Nolan M."/>
            <person name="Ohm R."/>
            <person name="Pangilinan J."/>
            <person name="Park H.-J."/>
            <person name="Ramirez L."/>
            <person name="Alfaro M."/>
            <person name="Sun H."/>
            <person name="Tritt A."/>
            <person name="Yoshinaga Y."/>
            <person name="Zwiers L.-H."/>
            <person name="Turgeon B."/>
            <person name="Goodwin S."/>
            <person name="Spatafora J."/>
            <person name="Crous P."/>
            <person name="Grigoriev I."/>
        </authorList>
    </citation>
    <scope>NUCLEOTIDE SEQUENCE</scope>
    <source>
        <strain evidence="4">ATCC 16933</strain>
    </source>
</reference>
<dbReference type="PANTHER" id="PTHR31138">
    <property type="entry name" value="CHROMOSOME 19, WHOLE GENOME SHOTGUN SEQUENCE"/>
    <property type="match status" value="1"/>
</dbReference>
<feature type="domain" description="HAM1-like N-terminal" evidence="3">
    <location>
        <begin position="3"/>
        <end position="623"/>
    </location>
</feature>
<dbReference type="Pfam" id="PF19343">
    <property type="entry name" value="HAM1_N"/>
    <property type="match status" value="1"/>
</dbReference>
<dbReference type="PANTHER" id="PTHR31138:SF1">
    <property type="entry name" value="PDZ DOMAIN-CONTAINING PROTEIN"/>
    <property type="match status" value="1"/>
</dbReference>
<evidence type="ECO:0000313" key="5">
    <source>
        <dbReference type="Proteomes" id="UP000799766"/>
    </source>
</evidence>
<feature type="region of interest" description="Disordered" evidence="1">
    <location>
        <begin position="785"/>
        <end position="854"/>
    </location>
</feature>
<evidence type="ECO:0000259" key="3">
    <source>
        <dbReference type="Pfam" id="PF19343"/>
    </source>
</evidence>
<evidence type="ECO:0000313" key="4">
    <source>
        <dbReference type="EMBL" id="KAF2453581.1"/>
    </source>
</evidence>
<organism evidence="4 5">
    <name type="scientific">Lineolata rhizophorae</name>
    <dbReference type="NCBI Taxonomy" id="578093"/>
    <lineage>
        <taxon>Eukaryota</taxon>
        <taxon>Fungi</taxon>
        <taxon>Dikarya</taxon>
        <taxon>Ascomycota</taxon>
        <taxon>Pezizomycotina</taxon>
        <taxon>Dothideomycetes</taxon>
        <taxon>Dothideomycetes incertae sedis</taxon>
        <taxon>Lineolatales</taxon>
        <taxon>Lineolataceae</taxon>
        <taxon>Lineolata</taxon>
    </lineage>
</organism>
<feature type="compositionally biased region" description="Polar residues" evidence="1">
    <location>
        <begin position="806"/>
        <end position="824"/>
    </location>
</feature>
<name>A0A6A6NPD0_9PEZI</name>
<evidence type="ECO:0000259" key="2">
    <source>
        <dbReference type="Pfam" id="PF14613"/>
    </source>
</evidence>
<dbReference type="OrthoDB" id="19394at2759"/>
<dbReference type="EMBL" id="MU001696">
    <property type="protein sequence ID" value="KAF2453581.1"/>
    <property type="molecule type" value="Genomic_DNA"/>
</dbReference>
<dbReference type="InterPro" id="IPR027842">
    <property type="entry name" value="HAM1-like_C"/>
</dbReference>
<evidence type="ECO:0000256" key="1">
    <source>
        <dbReference type="SAM" id="MobiDB-lite"/>
    </source>
</evidence>
<feature type="domain" description="HAM1-like C-terminal" evidence="2">
    <location>
        <begin position="635"/>
        <end position="795"/>
    </location>
</feature>
<keyword evidence="5" id="KW-1185">Reference proteome</keyword>
<dbReference type="Pfam" id="PF14613">
    <property type="entry name" value="HAM1_C"/>
    <property type="match status" value="1"/>
</dbReference>